<accession>A0A5J9WLV8</accession>
<dbReference type="GO" id="GO:0004672">
    <property type="term" value="F:protein kinase activity"/>
    <property type="evidence" value="ECO:0007669"/>
    <property type="project" value="InterPro"/>
</dbReference>
<dbReference type="OrthoDB" id="1935106at2759"/>
<protein>
    <recommendedName>
        <fullName evidence="5">Protein kinase domain-containing protein</fullName>
    </recommendedName>
</protein>
<sequence length="224" mass="25257">MEQQKILEDVVMNQLANRKACCLSPTQKACPLSSYQGPPRAKWKLIKAIIAVASGSIAGTVAVLVCLGFSLSYFLQWRKGRKKSAGSRTFFRGDAMEMVLLEQETGPKRFSYDELAAATDNYSDNRKLGEGGFGSVYRGFLEELNLPVAVKRLSQGSRQGWREFMSEVKIIGRLRHRNLVLLIGWCYDGFGDDILLVYELMRNGSVDTHLYHPDPEKQLAWQTK</sequence>
<proteinExistence type="predicted"/>
<dbReference type="FunFam" id="3.30.200.20:FF:000168">
    <property type="entry name" value="L-type lectin-domain containing receptor kinase IX.1"/>
    <property type="match status" value="1"/>
</dbReference>
<evidence type="ECO:0000259" key="5">
    <source>
        <dbReference type="PROSITE" id="PS50011"/>
    </source>
</evidence>
<dbReference type="InterPro" id="IPR011009">
    <property type="entry name" value="Kinase-like_dom_sf"/>
</dbReference>
<gene>
    <name evidence="6" type="ORF">EJB05_00506</name>
</gene>
<evidence type="ECO:0000256" key="2">
    <source>
        <dbReference type="ARBA" id="ARBA00022840"/>
    </source>
</evidence>
<dbReference type="InterPro" id="IPR001245">
    <property type="entry name" value="Ser-Thr/Tyr_kinase_cat_dom"/>
</dbReference>
<dbReference type="Proteomes" id="UP000324897">
    <property type="component" value="Chromosome 6"/>
</dbReference>
<reference evidence="6 7" key="1">
    <citation type="journal article" date="2019" name="Sci. Rep.">
        <title>A high-quality genome of Eragrostis curvula grass provides insights into Poaceae evolution and supports new strategies to enhance forage quality.</title>
        <authorList>
            <person name="Carballo J."/>
            <person name="Santos B.A.C.M."/>
            <person name="Zappacosta D."/>
            <person name="Garbus I."/>
            <person name="Selva J.P."/>
            <person name="Gallo C.A."/>
            <person name="Diaz A."/>
            <person name="Albertini E."/>
            <person name="Caccamo M."/>
            <person name="Echenique V."/>
        </authorList>
    </citation>
    <scope>NUCLEOTIDE SEQUENCE [LARGE SCALE GENOMIC DNA]</scope>
    <source>
        <strain evidence="7">cv. Victoria</strain>
        <tissue evidence="6">Leaf</tissue>
    </source>
</reference>
<organism evidence="6 7">
    <name type="scientific">Eragrostis curvula</name>
    <name type="common">weeping love grass</name>
    <dbReference type="NCBI Taxonomy" id="38414"/>
    <lineage>
        <taxon>Eukaryota</taxon>
        <taxon>Viridiplantae</taxon>
        <taxon>Streptophyta</taxon>
        <taxon>Embryophyta</taxon>
        <taxon>Tracheophyta</taxon>
        <taxon>Spermatophyta</taxon>
        <taxon>Magnoliopsida</taxon>
        <taxon>Liliopsida</taxon>
        <taxon>Poales</taxon>
        <taxon>Poaceae</taxon>
        <taxon>PACMAD clade</taxon>
        <taxon>Chloridoideae</taxon>
        <taxon>Eragrostideae</taxon>
        <taxon>Eragrostidinae</taxon>
        <taxon>Eragrostis</taxon>
    </lineage>
</organism>
<dbReference type="GO" id="GO:0051707">
    <property type="term" value="P:response to other organism"/>
    <property type="evidence" value="ECO:0007669"/>
    <property type="project" value="UniProtKB-ARBA"/>
</dbReference>
<evidence type="ECO:0000256" key="3">
    <source>
        <dbReference type="PROSITE-ProRule" id="PRU10141"/>
    </source>
</evidence>
<dbReference type="GO" id="GO:0005524">
    <property type="term" value="F:ATP binding"/>
    <property type="evidence" value="ECO:0007669"/>
    <property type="project" value="UniProtKB-UniRule"/>
</dbReference>
<dbReference type="SUPFAM" id="SSF56112">
    <property type="entry name" value="Protein kinase-like (PK-like)"/>
    <property type="match status" value="1"/>
</dbReference>
<dbReference type="Gene3D" id="3.30.200.20">
    <property type="entry name" value="Phosphorylase Kinase, domain 1"/>
    <property type="match status" value="1"/>
</dbReference>
<evidence type="ECO:0000256" key="4">
    <source>
        <dbReference type="SAM" id="Phobius"/>
    </source>
</evidence>
<dbReference type="PROSITE" id="PS00107">
    <property type="entry name" value="PROTEIN_KINASE_ATP"/>
    <property type="match status" value="1"/>
</dbReference>
<keyword evidence="4" id="KW-1133">Transmembrane helix</keyword>
<feature type="binding site" evidence="3">
    <location>
        <position position="151"/>
    </location>
    <ligand>
        <name>ATP</name>
        <dbReference type="ChEBI" id="CHEBI:30616"/>
    </ligand>
</feature>
<evidence type="ECO:0000313" key="7">
    <source>
        <dbReference type="Proteomes" id="UP000324897"/>
    </source>
</evidence>
<dbReference type="AlphaFoldDB" id="A0A5J9WLV8"/>
<evidence type="ECO:0000313" key="6">
    <source>
        <dbReference type="EMBL" id="TVU49208.1"/>
    </source>
</evidence>
<keyword evidence="2 3" id="KW-0067">ATP-binding</keyword>
<dbReference type="Pfam" id="PF07714">
    <property type="entry name" value="PK_Tyr_Ser-Thr"/>
    <property type="match status" value="1"/>
</dbReference>
<dbReference type="Gramene" id="TVU49208">
    <property type="protein sequence ID" value="TVU49208"/>
    <property type="gene ID" value="EJB05_00506"/>
</dbReference>
<keyword evidence="4" id="KW-0472">Membrane</keyword>
<feature type="transmembrane region" description="Helical" evidence="4">
    <location>
        <begin position="48"/>
        <end position="75"/>
    </location>
</feature>
<dbReference type="InterPro" id="IPR050528">
    <property type="entry name" value="L-type_Lectin-RKs"/>
</dbReference>
<feature type="non-terminal residue" evidence="6">
    <location>
        <position position="1"/>
    </location>
</feature>
<keyword evidence="1 3" id="KW-0547">Nucleotide-binding</keyword>
<dbReference type="InterPro" id="IPR017441">
    <property type="entry name" value="Protein_kinase_ATP_BS"/>
</dbReference>
<evidence type="ECO:0000256" key="1">
    <source>
        <dbReference type="ARBA" id="ARBA00022741"/>
    </source>
</evidence>
<dbReference type="EMBL" id="RWGY01000002">
    <property type="protein sequence ID" value="TVU49208.1"/>
    <property type="molecule type" value="Genomic_DNA"/>
</dbReference>
<dbReference type="PROSITE" id="PS50011">
    <property type="entry name" value="PROTEIN_KINASE_DOM"/>
    <property type="match status" value="1"/>
</dbReference>
<name>A0A5J9WLV8_9POAL</name>
<feature type="domain" description="Protein kinase" evidence="5">
    <location>
        <begin position="122"/>
        <end position="224"/>
    </location>
</feature>
<dbReference type="PANTHER" id="PTHR27007">
    <property type="match status" value="1"/>
</dbReference>
<comment type="caution">
    <text evidence="6">The sequence shown here is derived from an EMBL/GenBank/DDBJ whole genome shotgun (WGS) entry which is preliminary data.</text>
</comment>
<dbReference type="InterPro" id="IPR000719">
    <property type="entry name" value="Prot_kinase_dom"/>
</dbReference>
<keyword evidence="7" id="KW-1185">Reference proteome</keyword>
<keyword evidence="4" id="KW-0812">Transmembrane</keyword>